<proteinExistence type="predicted"/>
<dbReference type="HOGENOM" id="CLU_2841976_0_0_9"/>
<organism evidence="1 2">
    <name type="scientific">Enterocloster bolteae (strain ATCC BAA-613 / DSM 15670 / CCUG 46953 / JCM 12243 / WAL 16351)</name>
    <name type="common">Clostridium bolteae</name>
    <dbReference type="NCBI Taxonomy" id="411902"/>
    <lineage>
        <taxon>Bacteria</taxon>
        <taxon>Bacillati</taxon>
        <taxon>Bacillota</taxon>
        <taxon>Clostridia</taxon>
        <taxon>Lachnospirales</taxon>
        <taxon>Lachnospiraceae</taxon>
        <taxon>Enterocloster</taxon>
    </lineage>
</organism>
<dbReference type="Proteomes" id="UP000005396">
    <property type="component" value="Unassembled WGS sequence"/>
</dbReference>
<sequence>MKKFIRYSPFSVILEKYTISFTYRIAFLSSFQYFYNSVREIPEKEYRYSFFIPTHSRSKVLRCNR</sequence>
<evidence type="ECO:0000313" key="2">
    <source>
        <dbReference type="Proteomes" id="UP000005396"/>
    </source>
</evidence>
<comment type="caution">
    <text evidence="1">The sequence shown here is derived from an EMBL/GenBank/DDBJ whole genome shotgun (WGS) entry which is preliminary data.</text>
</comment>
<accession>A8RJ98</accession>
<gene>
    <name evidence="1" type="ORF">CLOBOL_01146</name>
</gene>
<dbReference type="AlphaFoldDB" id="A8RJ98"/>
<name>A8RJ98_ENTBW</name>
<evidence type="ECO:0000313" key="1">
    <source>
        <dbReference type="EMBL" id="EDP18784.1"/>
    </source>
</evidence>
<protein>
    <submittedName>
        <fullName evidence="1">Uncharacterized protein</fullName>
    </submittedName>
</protein>
<dbReference type="PaxDb" id="411902-CLOBOL_01146"/>
<reference evidence="1 2" key="2">
    <citation type="submission" date="2007-09" db="EMBL/GenBank/DDBJ databases">
        <title>Draft genome sequence of Clostridium bolteae (ATCC BAA-613).</title>
        <authorList>
            <person name="Sudarsanam P."/>
            <person name="Ley R."/>
            <person name="Guruge J."/>
            <person name="Turnbaugh P.J."/>
            <person name="Mahowald M."/>
            <person name="Liep D."/>
            <person name="Gordon J."/>
        </authorList>
    </citation>
    <scope>NUCLEOTIDE SEQUENCE [LARGE SCALE GENOMIC DNA]</scope>
    <source>
        <strain evidence="2">ATCC BAA-613 / DSM 15670 / CCUG 46953 / JCM 12243 / WAL 16351</strain>
    </source>
</reference>
<dbReference type="EMBL" id="ABCC02000011">
    <property type="protein sequence ID" value="EDP18784.1"/>
    <property type="molecule type" value="Genomic_DNA"/>
</dbReference>
<reference evidence="1 2" key="1">
    <citation type="submission" date="2007-08" db="EMBL/GenBank/DDBJ databases">
        <authorList>
            <person name="Fulton L."/>
            <person name="Clifton S."/>
            <person name="Fulton B."/>
            <person name="Xu J."/>
            <person name="Minx P."/>
            <person name="Pepin K.H."/>
            <person name="Johnson M."/>
            <person name="Thiruvilangam P."/>
            <person name="Bhonagiri V."/>
            <person name="Nash W.E."/>
            <person name="Mardis E.R."/>
            <person name="Wilson R.K."/>
        </authorList>
    </citation>
    <scope>NUCLEOTIDE SEQUENCE [LARGE SCALE GENOMIC DNA]</scope>
    <source>
        <strain evidence="2">ATCC BAA-613 / DSM 15670 / CCUG 46953 / JCM 12243 / WAL 16351</strain>
    </source>
</reference>